<dbReference type="Proteomes" id="UP000318138">
    <property type="component" value="Chromosome"/>
</dbReference>
<keyword evidence="3" id="KW-0808">Transferase</keyword>
<dbReference type="KEGG" id="psua:FLK61_40940"/>
<dbReference type="Pfam" id="PF06580">
    <property type="entry name" value="His_kinase"/>
    <property type="match status" value="1"/>
</dbReference>
<dbReference type="GO" id="GO:0016020">
    <property type="term" value="C:membrane"/>
    <property type="evidence" value="ECO:0007669"/>
    <property type="project" value="InterPro"/>
</dbReference>
<gene>
    <name evidence="3" type="ORF">FLK61_40940</name>
</gene>
<sequence>MLIVLISVGALTYSLVSEIIKDNARGQIEQTAAQALGRIDSQFETIEMITSQISTDPAVQQLLNNEQDGIESTFNQRQSMNEIINSYQAFVTGLTSFELYFSDDRRLFPLNELPLSSRLDDEFVLEAQDARGRLIWAGEDPLDDQSFLTIKQITLFDQDFRSGGYLLTKVNNTYFNPSGAAEALDNQNEFAVVLDQYNEPVVSNLPSSLSEDILFDDQEVTIIDGEEFVRATAQSDQTGWSLVIFTPTSSLLQGIAGIGTAILVAGIIGLFIFMVASIIVSNHIAKPLKHLTHAMRFGTLGALKKSQRFSSTKEVAELNETYNKMVETTNHLIKTVYEKELLSTKAELKALQAQINPHFLYNTLGAIHWTLEERDEEMADMIISLSDLFRYTIASKDGEETVTLKEELQHTERYMQIMKLRFDDKLSWTIELPEEFYSYLIPKLLVQPVIENALLHGIESTDKGGDVRVIIRQAEQPTYMEIEVIDNGRGMSQDELLELQQSLHTSTSTPYSKGTGLAMRNLYQRLILSYPDSAHKDLIIESVLGEGTRVLFILPKEEKQHENTNRTDRG</sequence>
<evidence type="ECO:0000313" key="4">
    <source>
        <dbReference type="Proteomes" id="UP000318138"/>
    </source>
</evidence>
<proteinExistence type="predicted"/>
<dbReference type="GO" id="GO:0000155">
    <property type="term" value="F:phosphorelay sensor kinase activity"/>
    <property type="evidence" value="ECO:0007669"/>
    <property type="project" value="InterPro"/>
</dbReference>
<dbReference type="InterPro" id="IPR003594">
    <property type="entry name" value="HATPase_dom"/>
</dbReference>
<dbReference type="InterPro" id="IPR010559">
    <property type="entry name" value="Sig_transdc_His_kin_internal"/>
</dbReference>
<feature type="transmembrane region" description="Helical" evidence="1">
    <location>
        <begin position="255"/>
        <end position="280"/>
    </location>
</feature>
<dbReference type="AlphaFoldDB" id="A0A859FKM5"/>
<keyword evidence="4" id="KW-1185">Reference proteome</keyword>
<keyword evidence="1" id="KW-1133">Transmembrane helix</keyword>
<dbReference type="EMBL" id="CP041372">
    <property type="protein sequence ID" value="QKS73357.1"/>
    <property type="molecule type" value="Genomic_DNA"/>
</dbReference>
<dbReference type="SUPFAM" id="SSF55874">
    <property type="entry name" value="ATPase domain of HSP90 chaperone/DNA topoisomerase II/histidine kinase"/>
    <property type="match status" value="1"/>
</dbReference>
<dbReference type="Gene3D" id="3.30.565.10">
    <property type="entry name" value="Histidine kinase-like ATPase, C-terminal domain"/>
    <property type="match status" value="1"/>
</dbReference>
<dbReference type="Pfam" id="PF02518">
    <property type="entry name" value="HATPase_c"/>
    <property type="match status" value="1"/>
</dbReference>
<accession>A0A859FKM5</accession>
<dbReference type="InterPro" id="IPR050640">
    <property type="entry name" value="Bact_2-comp_sensor_kinase"/>
</dbReference>
<dbReference type="PANTHER" id="PTHR34220:SF7">
    <property type="entry name" value="SENSOR HISTIDINE KINASE YPDA"/>
    <property type="match status" value="1"/>
</dbReference>
<keyword evidence="3" id="KW-0418">Kinase</keyword>
<dbReference type="Gene3D" id="6.10.340.10">
    <property type="match status" value="1"/>
</dbReference>
<feature type="domain" description="Histidine kinase/HSP90-like ATPase" evidence="2">
    <location>
        <begin position="441"/>
        <end position="558"/>
    </location>
</feature>
<dbReference type="InterPro" id="IPR036890">
    <property type="entry name" value="HATPase_C_sf"/>
</dbReference>
<protein>
    <submittedName>
        <fullName evidence="3">Sensor histidine kinase</fullName>
    </submittedName>
</protein>
<evidence type="ECO:0000259" key="2">
    <source>
        <dbReference type="SMART" id="SM00387"/>
    </source>
</evidence>
<dbReference type="SMART" id="SM00387">
    <property type="entry name" value="HATPase_c"/>
    <property type="match status" value="1"/>
</dbReference>
<keyword evidence="1" id="KW-0812">Transmembrane</keyword>
<evidence type="ECO:0000313" key="3">
    <source>
        <dbReference type="EMBL" id="QKS73357.1"/>
    </source>
</evidence>
<reference evidence="4" key="1">
    <citation type="submission" date="2019-07" db="EMBL/GenBank/DDBJ databases">
        <title>Bacillus alkalisoli sp. nov. isolated from saline soil.</title>
        <authorList>
            <person name="Sun J.-Q."/>
            <person name="Xu L."/>
        </authorList>
    </citation>
    <scope>NUCLEOTIDE SEQUENCE [LARGE SCALE GENOMIC DNA]</scope>
    <source>
        <strain evidence="4">M4U3P1</strain>
    </source>
</reference>
<dbReference type="PANTHER" id="PTHR34220">
    <property type="entry name" value="SENSOR HISTIDINE KINASE YPDA"/>
    <property type="match status" value="1"/>
</dbReference>
<name>A0A859FKM5_9BACI</name>
<evidence type="ECO:0000256" key="1">
    <source>
        <dbReference type="SAM" id="Phobius"/>
    </source>
</evidence>
<keyword evidence="1" id="KW-0472">Membrane</keyword>
<organism evidence="3 4">
    <name type="scientific">Paenalkalicoccus suaedae</name>
    <dbReference type="NCBI Taxonomy" id="2592382"/>
    <lineage>
        <taxon>Bacteria</taxon>
        <taxon>Bacillati</taxon>
        <taxon>Bacillota</taxon>
        <taxon>Bacilli</taxon>
        <taxon>Bacillales</taxon>
        <taxon>Bacillaceae</taxon>
        <taxon>Paenalkalicoccus</taxon>
    </lineage>
</organism>